<reference evidence="1" key="1">
    <citation type="submission" date="2020-05" db="EMBL/GenBank/DDBJ databases">
        <authorList>
            <person name="Chiriac C."/>
            <person name="Salcher M."/>
            <person name="Ghai R."/>
            <person name="Kavagutti S V."/>
        </authorList>
    </citation>
    <scope>NUCLEOTIDE SEQUENCE</scope>
</reference>
<evidence type="ECO:0000313" key="1">
    <source>
        <dbReference type="EMBL" id="CAB4825984.1"/>
    </source>
</evidence>
<organism evidence="1">
    <name type="scientific">freshwater metagenome</name>
    <dbReference type="NCBI Taxonomy" id="449393"/>
    <lineage>
        <taxon>unclassified sequences</taxon>
        <taxon>metagenomes</taxon>
        <taxon>ecological metagenomes</taxon>
    </lineage>
</organism>
<dbReference type="AlphaFoldDB" id="A0A6J6ZZX3"/>
<name>A0A6J6ZZX3_9ZZZZ</name>
<accession>A0A6J6ZZX3</accession>
<sequence length="37" mass="4147">MDFTGDTSGGEEFIVVKWSKATTAWIQEGDVKKSFYS</sequence>
<proteinExistence type="predicted"/>
<protein>
    <submittedName>
        <fullName evidence="1">Unannotated protein</fullName>
    </submittedName>
</protein>
<dbReference type="EMBL" id="CAFAAJ010000249">
    <property type="protein sequence ID" value="CAB4825984.1"/>
    <property type="molecule type" value="Genomic_DNA"/>
</dbReference>
<gene>
    <name evidence="1" type="ORF">UFOPK3001_02470</name>
</gene>